<proteinExistence type="predicted"/>
<protein>
    <submittedName>
        <fullName evidence="1">Uncharacterized protein</fullName>
    </submittedName>
</protein>
<reference evidence="1 2" key="1">
    <citation type="submission" date="2007-06" db="EMBL/GenBank/DDBJ databases">
        <authorList>
            <person name="Dodson R.J."/>
            <person name="Harkins D."/>
            <person name="Paulsen I.T."/>
        </authorList>
    </citation>
    <scope>NUCLEOTIDE SEQUENCE [LARGE SCALE GENOMIC DNA]</scope>
    <source>
        <strain evidence="1 2">PA7</strain>
    </source>
</reference>
<name>A0A4D6FT18_PSEP7</name>
<dbReference type="AlphaFoldDB" id="A0A4D6FT18"/>
<evidence type="ECO:0000313" key="1">
    <source>
        <dbReference type="EMBL" id="QCB64638.1"/>
    </source>
</evidence>
<gene>
    <name evidence="1" type="ordered locus">PSPA7_6469</name>
</gene>
<dbReference type="EMBL" id="CP000744">
    <property type="protein sequence ID" value="QCB64638.1"/>
    <property type="molecule type" value="Genomic_DNA"/>
</dbReference>
<dbReference type="KEGG" id="pap:PSPA7_6469"/>
<dbReference type="Proteomes" id="UP000001582">
    <property type="component" value="Chromosome"/>
</dbReference>
<accession>A0A4D6FT18</accession>
<evidence type="ECO:0000313" key="2">
    <source>
        <dbReference type="Proteomes" id="UP000001582"/>
    </source>
</evidence>
<reference evidence="1 2" key="2">
    <citation type="journal article" date="2010" name="PLoS ONE">
        <title>Complete genome sequence of the multiresistant taxonomic outlier Pseudomonas aeruginosa PA7.</title>
        <authorList>
            <person name="Roy P.H."/>
            <person name="Tetu S.G."/>
            <person name="Larouche A."/>
            <person name="Elbourne L."/>
            <person name="Tremblay S."/>
            <person name="Ren Q."/>
            <person name="Dodson R."/>
            <person name="Harkins D."/>
            <person name="Shay R."/>
            <person name="Watkins K."/>
            <person name="Mahamoud Y."/>
            <person name="Paulsen I.T."/>
        </authorList>
    </citation>
    <scope>NUCLEOTIDE SEQUENCE [LARGE SCALE GENOMIC DNA]</scope>
    <source>
        <strain evidence="1 2">PA7</strain>
    </source>
</reference>
<organism evidence="1 2">
    <name type="scientific">Pseudomonas paraeruginosa (strain DSM 24068 / PA7)</name>
    <name type="common">Pseudomonas aeruginosa (strain PA7)</name>
    <dbReference type="NCBI Taxonomy" id="381754"/>
    <lineage>
        <taxon>Bacteria</taxon>
        <taxon>Pseudomonadati</taxon>
        <taxon>Pseudomonadota</taxon>
        <taxon>Gammaproteobacteria</taxon>
        <taxon>Pseudomonadales</taxon>
        <taxon>Pseudomonadaceae</taxon>
        <taxon>Pseudomonas</taxon>
        <taxon>Pseudomonas paraeruginosa</taxon>
    </lineage>
</organism>
<sequence length="66" mass="7702">MPIPPPPHTTICPNCGWQRTSIPASDVLRLNVDWFCRCPHCQHTELESRPASRAEIMRERLAQFFR</sequence>